<accession>D6TFI7</accession>
<dbReference type="RefSeq" id="WP_007904778.1">
    <property type="nucleotide sequence ID" value="NZ_ADVG01000001.1"/>
</dbReference>
<dbReference type="OrthoDB" id="2568996at2"/>
<name>D6TFI7_KTERA</name>
<dbReference type="Proteomes" id="UP000004508">
    <property type="component" value="Unassembled WGS sequence"/>
</dbReference>
<dbReference type="InParanoid" id="D6TFI7"/>
<evidence type="ECO:0000313" key="1">
    <source>
        <dbReference type="EMBL" id="EFH88667.1"/>
    </source>
</evidence>
<gene>
    <name evidence="1" type="ORF">Krac_10151</name>
</gene>
<organism evidence="1 2">
    <name type="scientific">Ktedonobacter racemifer DSM 44963</name>
    <dbReference type="NCBI Taxonomy" id="485913"/>
    <lineage>
        <taxon>Bacteria</taxon>
        <taxon>Bacillati</taxon>
        <taxon>Chloroflexota</taxon>
        <taxon>Ktedonobacteria</taxon>
        <taxon>Ktedonobacterales</taxon>
        <taxon>Ktedonobacteraceae</taxon>
        <taxon>Ktedonobacter</taxon>
    </lineage>
</organism>
<reference evidence="1 2" key="1">
    <citation type="journal article" date="2011" name="Stand. Genomic Sci.">
        <title>Non-contiguous finished genome sequence and contextual data of the filamentous soil bacterium Ktedonobacter racemifer type strain (SOSP1-21).</title>
        <authorList>
            <person name="Chang Y.J."/>
            <person name="Land M."/>
            <person name="Hauser L."/>
            <person name="Chertkov O."/>
            <person name="Del Rio T.G."/>
            <person name="Nolan M."/>
            <person name="Copeland A."/>
            <person name="Tice H."/>
            <person name="Cheng J.F."/>
            <person name="Lucas S."/>
            <person name="Han C."/>
            <person name="Goodwin L."/>
            <person name="Pitluck S."/>
            <person name="Ivanova N."/>
            <person name="Ovchinikova G."/>
            <person name="Pati A."/>
            <person name="Chen A."/>
            <person name="Palaniappan K."/>
            <person name="Mavromatis K."/>
            <person name="Liolios K."/>
            <person name="Brettin T."/>
            <person name="Fiebig A."/>
            <person name="Rohde M."/>
            <person name="Abt B."/>
            <person name="Goker M."/>
            <person name="Detter J.C."/>
            <person name="Woyke T."/>
            <person name="Bristow J."/>
            <person name="Eisen J.A."/>
            <person name="Markowitz V."/>
            <person name="Hugenholtz P."/>
            <person name="Kyrpides N.C."/>
            <person name="Klenk H.P."/>
            <person name="Lapidus A."/>
        </authorList>
    </citation>
    <scope>NUCLEOTIDE SEQUENCE [LARGE SCALE GENOMIC DNA]</scope>
    <source>
        <strain evidence="2">DSM 44963</strain>
    </source>
</reference>
<keyword evidence="2" id="KW-1185">Reference proteome</keyword>
<dbReference type="EMBL" id="ADVG01000001">
    <property type="protein sequence ID" value="EFH88667.1"/>
    <property type="molecule type" value="Genomic_DNA"/>
</dbReference>
<evidence type="ECO:0000313" key="2">
    <source>
        <dbReference type="Proteomes" id="UP000004508"/>
    </source>
</evidence>
<protein>
    <submittedName>
        <fullName evidence="1">Uncharacterized protein</fullName>
    </submittedName>
</protein>
<sequence>MQRDEFDRILQMGLGRALLFLEEHDAEPYKDLILAHCLLNTTYDPQSEGNKTGYLFEIIQLTQDQAFYRDAILAAMKALPAPPEDDFDELDWDASQLFEFGVLFAQQGDEAFRQATYDLLRLM</sequence>
<proteinExistence type="predicted"/>
<dbReference type="AlphaFoldDB" id="D6TFI7"/>
<comment type="caution">
    <text evidence="1">The sequence shown here is derived from an EMBL/GenBank/DDBJ whole genome shotgun (WGS) entry which is preliminary data.</text>
</comment>